<evidence type="ECO:0000313" key="3">
    <source>
        <dbReference type="Proteomes" id="UP001408789"/>
    </source>
</evidence>
<name>A0AAP0DKJ4_9ASTR</name>
<keyword evidence="3" id="KW-1185">Reference proteome</keyword>
<dbReference type="PANTHER" id="PTHR33133">
    <property type="entry name" value="OS08G0107100 PROTEIN-RELATED"/>
    <property type="match status" value="1"/>
</dbReference>
<evidence type="ECO:0000313" key="2">
    <source>
        <dbReference type="EMBL" id="KAK9076795.1"/>
    </source>
</evidence>
<evidence type="ECO:0000256" key="1">
    <source>
        <dbReference type="SAM" id="Phobius"/>
    </source>
</evidence>
<keyword evidence="1" id="KW-0472">Membrane</keyword>
<keyword evidence="1" id="KW-1133">Transmembrane helix</keyword>
<dbReference type="EMBL" id="JBCNJP010000007">
    <property type="protein sequence ID" value="KAK9076795.1"/>
    <property type="molecule type" value="Genomic_DNA"/>
</dbReference>
<protein>
    <submittedName>
        <fullName evidence="2">Uncharacterized protein</fullName>
    </submittedName>
</protein>
<feature type="transmembrane region" description="Helical" evidence="1">
    <location>
        <begin position="223"/>
        <end position="247"/>
    </location>
</feature>
<sequence>MGKLSFLELLIAPLKIISQYGKLMAITATLYLILYSIAFILGILSIKPSLLDLTLNLMNLDSVSPFTPEFNKLLAAIAEDTGIFLGIKAAYAVLFFFVALFAQTAIIIIASYYYSGHDLSPKELLLKVSKTWTRPFFTSMWVQLLALGYTSFFLFAFMVPSLVLFKHPFILIIVLFFLAILFVTLYIYLSVVWSLGVVVSVVEDSYGFSALGKARELVNGNRVYGFLLNLFCILVLLVLNLIIGSILSPSMPIVVGVIQTLLIAVIGMFQYLAYTGFYYQCKNNGMTKSVGLEYSPIPDAPVVHEDLP</sequence>
<feature type="transmembrane region" description="Helical" evidence="1">
    <location>
        <begin position="89"/>
        <end position="115"/>
    </location>
</feature>
<organism evidence="2 3">
    <name type="scientific">Deinandra increscens subsp. villosa</name>
    <dbReference type="NCBI Taxonomy" id="3103831"/>
    <lineage>
        <taxon>Eukaryota</taxon>
        <taxon>Viridiplantae</taxon>
        <taxon>Streptophyta</taxon>
        <taxon>Embryophyta</taxon>
        <taxon>Tracheophyta</taxon>
        <taxon>Spermatophyta</taxon>
        <taxon>Magnoliopsida</taxon>
        <taxon>eudicotyledons</taxon>
        <taxon>Gunneridae</taxon>
        <taxon>Pentapetalae</taxon>
        <taxon>asterids</taxon>
        <taxon>campanulids</taxon>
        <taxon>Asterales</taxon>
        <taxon>Asteraceae</taxon>
        <taxon>Asteroideae</taxon>
        <taxon>Heliantheae alliance</taxon>
        <taxon>Madieae</taxon>
        <taxon>Madiinae</taxon>
        <taxon>Deinandra</taxon>
    </lineage>
</organism>
<gene>
    <name evidence="2" type="ORF">SSX86_005129</name>
</gene>
<keyword evidence="1" id="KW-0812">Transmembrane</keyword>
<dbReference type="Proteomes" id="UP001408789">
    <property type="component" value="Unassembled WGS sequence"/>
</dbReference>
<feature type="transmembrane region" description="Helical" evidence="1">
    <location>
        <begin position="253"/>
        <end position="279"/>
    </location>
</feature>
<proteinExistence type="predicted"/>
<feature type="transmembrane region" description="Helical" evidence="1">
    <location>
        <begin position="169"/>
        <end position="202"/>
    </location>
</feature>
<accession>A0AAP0DKJ4</accession>
<reference evidence="2 3" key="1">
    <citation type="submission" date="2024-04" db="EMBL/GenBank/DDBJ databases">
        <title>The reference genome of an endangered Asteraceae, Deinandra increscens subsp. villosa, native to the Central Coast of California.</title>
        <authorList>
            <person name="Guilliams M."/>
            <person name="Hasenstab-Lehman K."/>
            <person name="Meyer R."/>
            <person name="Mcevoy S."/>
        </authorList>
    </citation>
    <scope>NUCLEOTIDE SEQUENCE [LARGE SCALE GENOMIC DNA]</scope>
    <source>
        <tissue evidence="2">Leaf</tissue>
    </source>
</reference>
<dbReference type="AlphaFoldDB" id="A0AAP0DKJ4"/>
<feature type="transmembrane region" description="Helical" evidence="1">
    <location>
        <begin position="136"/>
        <end position="157"/>
    </location>
</feature>
<comment type="caution">
    <text evidence="2">The sequence shown here is derived from an EMBL/GenBank/DDBJ whole genome shotgun (WGS) entry which is preliminary data.</text>
</comment>
<feature type="transmembrane region" description="Helical" evidence="1">
    <location>
        <begin position="23"/>
        <end position="46"/>
    </location>
</feature>
<dbReference type="PANTHER" id="PTHR33133:SF63">
    <property type="entry name" value="TRANSMEMBRANE PROTEIN"/>
    <property type="match status" value="1"/>
</dbReference>